<gene>
    <name evidence="3" type="ORF">L596_025127</name>
</gene>
<comment type="caution">
    <text evidence="3">The sequence shown here is derived from an EMBL/GenBank/DDBJ whole genome shotgun (WGS) entry which is preliminary data.</text>
</comment>
<dbReference type="InterPro" id="IPR000884">
    <property type="entry name" value="TSP1_rpt"/>
</dbReference>
<evidence type="ECO:0000256" key="1">
    <source>
        <dbReference type="SAM" id="MobiDB-lite"/>
    </source>
</evidence>
<evidence type="ECO:0000313" key="4">
    <source>
        <dbReference type="Proteomes" id="UP000298663"/>
    </source>
</evidence>
<proteinExistence type="predicted"/>
<reference evidence="3 4" key="2">
    <citation type="journal article" date="2019" name="G3 (Bethesda)">
        <title>Hybrid Assembly of the Genome of the Entomopathogenic Nematode Steinernema carpocapsae Identifies the X-Chromosome.</title>
        <authorList>
            <person name="Serra L."/>
            <person name="Macchietto M."/>
            <person name="Macias-Munoz A."/>
            <person name="McGill C.J."/>
            <person name="Rodriguez I.M."/>
            <person name="Rodriguez B."/>
            <person name="Murad R."/>
            <person name="Mortazavi A."/>
        </authorList>
    </citation>
    <scope>NUCLEOTIDE SEQUENCE [LARGE SCALE GENOMIC DNA]</scope>
    <source>
        <strain evidence="3 4">ALL</strain>
    </source>
</reference>
<feature type="compositionally biased region" description="Basic and acidic residues" evidence="1">
    <location>
        <begin position="18"/>
        <end position="31"/>
    </location>
</feature>
<dbReference type="OrthoDB" id="5786306at2759"/>
<feature type="region of interest" description="Disordered" evidence="1">
    <location>
        <begin position="1"/>
        <end position="57"/>
    </location>
</feature>
<dbReference type="EMBL" id="AZBU02000009">
    <property type="protein sequence ID" value="TKR64629.1"/>
    <property type="molecule type" value="Genomic_DNA"/>
</dbReference>
<keyword evidence="4" id="KW-1185">Reference proteome</keyword>
<protein>
    <submittedName>
        <fullName evidence="3">Uncharacterized protein</fullName>
    </submittedName>
</protein>
<dbReference type="STRING" id="34508.A0A4U5M6W5"/>
<accession>A0A4U5M6W5</accession>
<evidence type="ECO:0000256" key="2">
    <source>
        <dbReference type="SAM" id="Phobius"/>
    </source>
</evidence>
<reference evidence="3 4" key="1">
    <citation type="journal article" date="2015" name="Genome Biol.">
        <title>Comparative genomics of Steinernema reveals deeply conserved gene regulatory networks.</title>
        <authorList>
            <person name="Dillman A.R."/>
            <person name="Macchietto M."/>
            <person name="Porter C.F."/>
            <person name="Rogers A."/>
            <person name="Williams B."/>
            <person name="Antoshechkin I."/>
            <person name="Lee M.M."/>
            <person name="Goodwin Z."/>
            <person name="Lu X."/>
            <person name="Lewis E.E."/>
            <person name="Goodrich-Blair H."/>
            <person name="Stock S.P."/>
            <person name="Adams B.J."/>
            <person name="Sternberg P.W."/>
            <person name="Mortazavi A."/>
        </authorList>
    </citation>
    <scope>NUCLEOTIDE SEQUENCE [LARGE SCALE GENOMIC DNA]</scope>
    <source>
        <strain evidence="3 4">ALL</strain>
    </source>
</reference>
<dbReference type="InterPro" id="IPR036383">
    <property type="entry name" value="TSP1_rpt_sf"/>
</dbReference>
<dbReference type="Proteomes" id="UP000298663">
    <property type="component" value="Unassembled WGS sequence"/>
</dbReference>
<sequence length="240" mass="27409">MADPDFSVNEGVPPDDAVNDKTLTEEPKDELPGENTQELSDVSENEEEGNQSTTHGGHLSTWYRRIQPLVRNKRVRYFAILNFILTLLNLVLFAVTLGVFALFIYMRVSIDTALNEDKPCIYKWSDWSHCSATCAGASIPYRTRSVLPKEVVRTRGTKYPKCPENVEKLFERVPCNTAKCPVPLSSFKEWSRCLYYDPQTMNASGCYQIRNLKQGDYYVKLDITELIRNCTDDQCPSFLP</sequence>
<dbReference type="SMART" id="SM00209">
    <property type="entry name" value="TSP1"/>
    <property type="match status" value="1"/>
</dbReference>
<keyword evidence="2" id="KW-0472">Membrane</keyword>
<evidence type="ECO:0000313" key="3">
    <source>
        <dbReference type="EMBL" id="TKR64629.1"/>
    </source>
</evidence>
<keyword evidence="2" id="KW-1133">Transmembrane helix</keyword>
<dbReference type="Gene3D" id="2.20.100.10">
    <property type="entry name" value="Thrombospondin type-1 (TSP1) repeat"/>
    <property type="match status" value="1"/>
</dbReference>
<dbReference type="SUPFAM" id="SSF82895">
    <property type="entry name" value="TSP-1 type 1 repeat"/>
    <property type="match status" value="1"/>
</dbReference>
<keyword evidence="2" id="KW-0812">Transmembrane</keyword>
<dbReference type="AlphaFoldDB" id="A0A4U5M6W5"/>
<dbReference type="PROSITE" id="PS50092">
    <property type="entry name" value="TSP1"/>
    <property type="match status" value="1"/>
</dbReference>
<organism evidence="3 4">
    <name type="scientific">Steinernema carpocapsae</name>
    <name type="common">Entomopathogenic nematode</name>
    <dbReference type="NCBI Taxonomy" id="34508"/>
    <lineage>
        <taxon>Eukaryota</taxon>
        <taxon>Metazoa</taxon>
        <taxon>Ecdysozoa</taxon>
        <taxon>Nematoda</taxon>
        <taxon>Chromadorea</taxon>
        <taxon>Rhabditida</taxon>
        <taxon>Tylenchina</taxon>
        <taxon>Panagrolaimomorpha</taxon>
        <taxon>Strongyloidoidea</taxon>
        <taxon>Steinernematidae</taxon>
        <taxon>Steinernema</taxon>
    </lineage>
</organism>
<feature type="transmembrane region" description="Helical" evidence="2">
    <location>
        <begin position="77"/>
        <end position="106"/>
    </location>
</feature>
<name>A0A4U5M6W5_STECR</name>